<feature type="domain" description="PIN" evidence="1">
    <location>
        <begin position="7"/>
        <end position="120"/>
    </location>
</feature>
<accession>A0A011MMU2</accession>
<keyword evidence="3" id="KW-1185">Reference proteome</keyword>
<dbReference type="CDD" id="cd18686">
    <property type="entry name" value="PIN_VapC-like"/>
    <property type="match status" value="1"/>
</dbReference>
<dbReference type="InterPro" id="IPR029060">
    <property type="entry name" value="PIN-like_dom_sf"/>
</dbReference>
<dbReference type="STRING" id="1454001.AW08_03892"/>
<dbReference type="Pfam" id="PF01850">
    <property type="entry name" value="PIN"/>
    <property type="match status" value="1"/>
</dbReference>
<dbReference type="Gene3D" id="3.40.50.1010">
    <property type="entry name" value="5'-nuclease"/>
    <property type="match status" value="1"/>
</dbReference>
<dbReference type="Proteomes" id="UP000020218">
    <property type="component" value="Unassembled WGS sequence"/>
</dbReference>
<evidence type="ECO:0000313" key="3">
    <source>
        <dbReference type="Proteomes" id="UP000020218"/>
    </source>
</evidence>
<protein>
    <submittedName>
        <fullName evidence="2">Nucleic acid-binding protein</fullName>
    </submittedName>
</protein>
<sequence length="128" mass="14068">MSSAPNLVDSCGWLEYFANGANADFFAPAIEDTDRLIVPALCLFEVFKRVLQQRNESDALRAIGIMRQGQLVDLDAHLALSAARLSADAKLAMADSVILASARQRQATLWTQDAHFAGMADVRYIARR</sequence>
<dbReference type="PATRIC" id="fig|1454001.3.peg.3926"/>
<proteinExistence type="predicted"/>
<gene>
    <name evidence="2" type="ORF">AW08_03892</name>
</gene>
<dbReference type="AlphaFoldDB" id="A0A011MMU2"/>
<organism evidence="2 3">
    <name type="scientific">Candidatus Accumulibacter adjunctus</name>
    <dbReference type="NCBI Taxonomy" id="1454001"/>
    <lineage>
        <taxon>Bacteria</taxon>
        <taxon>Pseudomonadati</taxon>
        <taxon>Pseudomonadota</taxon>
        <taxon>Betaproteobacteria</taxon>
        <taxon>Candidatus Accumulibacter</taxon>
    </lineage>
</organism>
<comment type="caution">
    <text evidence="2">The sequence shown here is derived from an EMBL/GenBank/DDBJ whole genome shotgun (WGS) entry which is preliminary data.</text>
</comment>
<dbReference type="SUPFAM" id="SSF88723">
    <property type="entry name" value="PIN domain-like"/>
    <property type="match status" value="1"/>
</dbReference>
<evidence type="ECO:0000313" key="2">
    <source>
        <dbReference type="EMBL" id="EXI63851.1"/>
    </source>
</evidence>
<dbReference type="InterPro" id="IPR002716">
    <property type="entry name" value="PIN_dom"/>
</dbReference>
<reference evidence="2" key="1">
    <citation type="submission" date="2014-02" db="EMBL/GenBank/DDBJ databases">
        <title>Expanding our view of genomic diversity in Candidatus Accumulibacter clades.</title>
        <authorList>
            <person name="Skennerton C.T."/>
            <person name="Barr J.J."/>
            <person name="Slater F.R."/>
            <person name="Bond P.L."/>
            <person name="Tyson G.W."/>
        </authorList>
    </citation>
    <scope>NUCLEOTIDE SEQUENCE [LARGE SCALE GENOMIC DNA]</scope>
</reference>
<name>A0A011MMU2_9PROT</name>
<evidence type="ECO:0000259" key="1">
    <source>
        <dbReference type="Pfam" id="PF01850"/>
    </source>
</evidence>
<dbReference type="EMBL" id="JFAX01000047">
    <property type="protein sequence ID" value="EXI63851.1"/>
    <property type="molecule type" value="Genomic_DNA"/>
</dbReference>